<dbReference type="Gene3D" id="3.30.479.10">
    <property type="entry name" value="6-pyruvoyl tetrahydropterin synthase/QueD"/>
    <property type="match status" value="1"/>
</dbReference>
<keyword evidence="6" id="KW-0472">Membrane</keyword>
<dbReference type="InterPro" id="IPR038418">
    <property type="entry name" value="6-PTP_synth/QueD_sf"/>
</dbReference>
<feature type="binding site" evidence="5">
    <location>
        <position position="40"/>
    </location>
    <ligand>
        <name>Zn(2+)</name>
        <dbReference type="ChEBI" id="CHEBI:29105"/>
    </ligand>
</feature>
<feature type="active site" description="Charge relay system" evidence="4">
    <location>
        <position position="96"/>
    </location>
</feature>
<dbReference type="PIRSF" id="PIRSF006113">
    <property type="entry name" value="PTP_synth"/>
    <property type="match status" value="1"/>
</dbReference>
<feature type="active site" description="Charge relay system" evidence="4">
    <location>
        <position position="132"/>
    </location>
</feature>
<dbReference type="SUPFAM" id="SSF55620">
    <property type="entry name" value="Tetrahydrobiopterin biosynthesis enzymes-like"/>
    <property type="match status" value="1"/>
</dbReference>
<keyword evidence="6" id="KW-0812">Transmembrane</keyword>
<accession>A0A075H6G0</accession>
<comment type="cofactor">
    <cofactor evidence="5">
        <name>Zn(2+)</name>
        <dbReference type="ChEBI" id="CHEBI:29105"/>
    </cofactor>
    <text evidence="5">Binds 1 zinc ion per subunit.</text>
</comment>
<dbReference type="EMBL" id="KF900864">
    <property type="protein sequence ID" value="AIF09498.1"/>
    <property type="molecule type" value="Genomic_DNA"/>
</dbReference>
<feature type="binding site" evidence="5">
    <location>
        <position position="54"/>
    </location>
    <ligand>
        <name>Zn(2+)</name>
        <dbReference type="ChEBI" id="CHEBI:29105"/>
    </ligand>
</feature>
<organism evidence="7">
    <name type="scientific">uncultured marine thaumarchaeote KM3_37_D10</name>
    <dbReference type="NCBI Taxonomy" id="1456137"/>
    <lineage>
        <taxon>Archaea</taxon>
        <taxon>Nitrososphaerota</taxon>
        <taxon>environmental samples</taxon>
    </lineage>
</organism>
<evidence type="ECO:0000256" key="3">
    <source>
        <dbReference type="ARBA" id="ARBA00023239"/>
    </source>
</evidence>
<gene>
    <name evidence="7" type="primary">PTS</name>
    <name evidence="7" type="synonym">ptpS</name>
    <name evidence="7" type="synonym">queD</name>
</gene>
<dbReference type="PANTHER" id="PTHR12589">
    <property type="entry name" value="PYRUVOYL TETRAHYDROBIOPTERIN SYNTHASE"/>
    <property type="match status" value="1"/>
</dbReference>
<keyword evidence="3 7" id="KW-0456">Lyase</keyword>
<evidence type="ECO:0000256" key="1">
    <source>
        <dbReference type="ARBA" id="ARBA00022723"/>
    </source>
</evidence>
<dbReference type="Pfam" id="PF01242">
    <property type="entry name" value="PTPS"/>
    <property type="match status" value="1"/>
</dbReference>
<evidence type="ECO:0000256" key="5">
    <source>
        <dbReference type="PIRSR" id="PIRSR006113-2"/>
    </source>
</evidence>
<protein>
    <submittedName>
        <fullName evidence="7">6-pyruvoyl tetrahydrobiopterin synthase (QueD, ptpS, PTS)</fullName>
        <ecNumber evidence="7">4.2.3.12</ecNumber>
    </submittedName>
</protein>
<dbReference type="EC" id="4.2.3.12" evidence="7"/>
<keyword evidence="6" id="KW-1133">Transmembrane helix</keyword>
<keyword evidence="2 5" id="KW-0862">Zinc</keyword>
<dbReference type="PANTHER" id="PTHR12589:SF7">
    <property type="entry name" value="6-PYRUVOYL TETRAHYDROBIOPTERIN SYNTHASE"/>
    <property type="match status" value="1"/>
</dbReference>
<dbReference type="InterPro" id="IPR007115">
    <property type="entry name" value="6-PTP_synth/QueD"/>
</dbReference>
<dbReference type="GO" id="GO:0003874">
    <property type="term" value="F:6-pyruvoyltetrahydropterin synthase activity"/>
    <property type="evidence" value="ECO:0007669"/>
    <property type="project" value="UniProtKB-EC"/>
</dbReference>
<evidence type="ECO:0000313" key="7">
    <source>
        <dbReference type="EMBL" id="AIF09498.1"/>
    </source>
</evidence>
<feature type="active site" description="Proton acceptor" evidence="4">
    <location>
        <position position="48"/>
    </location>
</feature>
<evidence type="ECO:0000256" key="4">
    <source>
        <dbReference type="PIRSR" id="PIRSR006113-1"/>
    </source>
</evidence>
<evidence type="ECO:0000256" key="2">
    <source>
        <dbReference type="ARBA" id="ARBA00022833"/>
    </source>
</evidence>
<dbReference type="GO" id="GO:0046872">
    <property type="term" value="F:metal ion binding"/>
    <property type="evidence" value="ECO:0007669"/>
    <property type="project" value="UniProtKB-KW"/>
</dbReference>
<proteinExistence type="predicted"/>
<feature type="transmembrane region" description="Helical" evidence="6">
    <location>
        <begin position="6"/>
        <end position="22"/>
    </location>
</feature>
<evidence type="ECO:0000256" key="6">
    <source>
        <dbReference type="SAM" id="Phobius"/>
    </source>
</evidence>
<name>A0A075H6G0_9ARCH</name>
<feature type="binding site" evidence="5">
    <location>
        <position position="52"/>
    </location>
    <ligand>
        <name>Zn(2+)</name>
        <dbReference type="ChEBI" id="CHEBI:29105"/>
    </ligand>
</feature>
<dbReference type="AlphaFoldDB" id="A0A075H6G0"/>
<sequence length="143" mass="16890">MSLKFFFISYFVIMLVYTRQYFKNYMKTKLGVEFEIDFAHTLRGHPKCGKPHGHTSRIVVEVEGDVKKGDSYQDNMVIEFDAMKKLCWETIQELDHRNLNELFDFPTSENIAGWIFDHLKDKIPVSSIKFFEGTNKYCEITKD</sequence>
<reference evidence="7" key="1">
    <citation type="journal article" date="2014" name="Genome Biol. Evol.">
        <title>Pangenome evidence for extensive interdomain horizontal transfer affecting lineage core and shell genes in uncultured planktonic thaumarchaeota and euryarchaeota.</title>
        <authorList>
            <person name="Deschamps P."/>
            <person name="Zivanovic Y."/>
            <person name="Moreira D."/>
            <person name="Rodriguez-Valera F."/>
            <person name="Lopez-Garcia P."/>
        </authorList>
    </citation>
    <scope>NUCLEOTIDE SEQUENCE</scope>
</reference>
<keyword evidence="1 5" id="KW-0479">Metal-binding</keyword>